<name>A0A0E0EW29_9ORYZ</name>
<sequence>MAVDRRRRREGARGGNDGEAAWPGMLHYGRNVEVAVAVVLGACSQATVARSRSDAVTTRNGVGLGGMEMALKGDDGTDRDDRDSMAMTAFVFTTAGREDEGEEDEMEHPALGELGAEEKFGAVDTSWPHNLITACDAANLAVSLPPIRTGPHNLITAGDADMWTQPH</sequence>
<evidence type="ECO:0008006" key="4">
    <source>
        <dbReference type="Google" id="ProtNLM"/>
    </source>
</evidence>
<dbReference type="AlphaFoldDB" id="A0A0E0EW29"/>
<dbReference type="Proteomes" id="UP000008021">
    <property type="component" value="Chromosome 10"/>
</dbReference>
<proteinExistence type="predicted"/>
<evidence type="ECO:0000256" key="1">
    <source>
        <dbReference type="SAM" id="MobiDB-lite"/>
    </source>
</evidence>
<feature type="compositionally biased region" description="Basic residues" evidence="1">
    <location>
        <begin position="1"/>
        <end position="10"/>
    </location>
</feature>
<dbReference type="Gramene" id="OMERI10G02760.1">
    <property type="protein sequence ID" value="OMERI10G02760.1"/>
    <property type="gene ID" value="OMERI10G02760"/>
</dbReference>
<reference evidence="2" key="2">
    <citation type="submission" date="2018-05" db="EMBL/GenBank/DDBJ databases">
        <title>OmerRS3 (Oryza meridionalis Reference Sequence Version 3).</title>
        <authorList>
            <person name="Zhang J."/>
            <person name="Kudrna D."/>
            <person name="Lee S."/>
            <person name="Talag J."/>
            <person name="Welchert J."/>
            <person name="Wing R.A."/>
        </authorList>
    </citation>
    <scope>NUCLEOTIDE SEQUENCE [LARGE SCALE GENOMIC DNA]</scope>
    <source>
        <strain evidence="2">cv. OR44</strain>
    </source>
</reference>
<reference evidence="2" key="1">
    <citation type="submission" date="2015-04" db="UniProtKB">
        <authorList>
            <consortium name="EnsemblPlants"/>
        </authorList>
    </citation>
    <scope>IDENTIFICATION</scope>
</reference>
<evidence type="ECO:0000313" key="2">
    <source>
        <dbReference type="EnsemblPlants" id="OMERI10G02760.1"/>
    </source>
</evidence>
<evidence type="ECO:0000313" key="3">
    <source>
        <dbReference type="Proteomes" id="UP000008021"/>
    </source>
</evidence>
<protein>
    <recommendedName>
        <fullName evidence="4">DUF834 domain-containing protein</fullName>
    </recommendedName>
</protein>
<feature type="region of interest" description="Disordered" evidence="1">
    <location>
        <begin position="1"/>
        <end position="21"/>
    </location>
</feature>
<accession>A0A0E0EW29</accession>
<organism evidence="2">
    <name type="scientific">Oryza meridionalis</name>
    <dbReference type="NCBI Taxonomy" id="40149"/>
    <lineage>
        <taxon>Eukaryota</taxon>
        <taxon>Viridiplantae</taxon>
        <taxon>Streptophyta</taxon>
        <taxon>Embryophyta</taxon>
        <taxon>Tracheophyta</taxon>
        <taxon>Spermatophyta</taxon>
        <taxon>Magnoliopsida</taxon>
        <taxon>Liliopsida</taxon>
        <taxon>Poales</taxon>
        <taxon>Poaceae</taxon>
        <taxon>BOP clade</taxon>
        <taxon>Oryzoideae</taxon>
        <taxon>Oryzeae</taxon>
        <taxon>Oryzinae</taxon>
        <taxon>Oryza</taxon>
    </lineage>
</organism>
<keyword evidence="3" id="KW-1185">Reference proteome</keyword>
<dbReference type="EnsemblPlants" id="OMERI10G02760.1">
    <property type="protein sequence ID" value="OMERI10G02760.1"/>
    <property type="gene ID" value="OMERI10G02760"/>
</dbReference>
<dbReference type="HOGENOM" id="CLU_121660_1_0_1"/>